<dbReference type="SUPFAM" id="SSF50129">
    <property type="entry name" value="GroES-like"/>
    <property type="match status" value="1"/>
</dbReference>
<keyword evidence="4" id="KW-0560">Oxidoreductase</keyword>
<dbReference type="GO" id="GO:0008270">
    <property type="term" value="F:zinc ion binding"/>
    <property type="evidence" value="ECO:0007669"/>
    <property type="project" value="InterPro"/>
</dbReference>
<evidence type="ECO:0000313" key="8">
    <source>
        <dbReference type="Proteomes" id="UP000799438"/>
    </source>
</evidence>
<dbReference type="InterPro" id="IPR013154">
    <property type="entry name" value="ADH-like_N"/>
</dbReference>
<dbReference type="PANTHER" id="PTHR42683">
    <property type="entry name" value="ALDEHYDE REDUCTASE"/>
    <property type="match status" value="1"/>
</dbReference>
<comment type="cofactor">
    <cofactor evidence="1 5">
        <name>Zn(2+)</name>
        <dbReference type="ChEBI" id="CHEBI:29105"/>
    </cofactor>
</comment>
<keyword evidence="3 5" id="KW-0862">Zinc</keyword>
<dbReference type="FunFam" id="3.40.50.720:FF:000022">
    <property type="entry name" value="Cinnamyl alcohol dehydrogenase"/>
    <property type="match status" value="1"/>
</dbReference>
<dbReference type="InterPro" id="IPR011032">
    <property type="entry name" value="GroES-like_sf"/>
</dbReference>
<keyword evidence="8" id="KW-1185">Reference proteome</keyword>
<evidence type="ECO:0000256" key="2">
    <source>
        <dbReference type="ARBA" id="ARBA00022723"/>
    </source>
</evidence>
<dbReference type="GO" id="GO:0016616">
    <property type="term" value="F:oxidoreductase activity, acting on the CH-OH group of donors, NAD or NADP as acceptor"/>
    <property type="evidence" value="ECO:0007669"/>
    <property type="project" value="InterPro"/>
</dbReference>
<dbReference type="Gene3D" id="3.90.180.10">
    <property type="entry name" value="Medium-chain alcohol dehydrogenases, catalytic domain"/>
    <property type="match status" value="1"/>
</dbReference>
<gene>
    <name evidence="7" type="ORF">K452DRAFT_267042</name>
</gene>
<evidence type="ECO:0000256" key="5">
    <source>
        <dbReference type="RuleBase" id="RU361277"/>
    </source>
</evidence>
<evidence type="ECO:0000313" key="7">
    <source>
        <dbReference type="EMBL" id="KAF2143980.1"/>
    </source>
</evidence>
<dbReference type="OrthoDB" id="1879366at2759"/>
<evidence type="ECO:0000259" key="6">
    <source>
        <dbReference type="SMART" id="SM00829"/>
    </source>
</evidence>
<dbReference type="SMART" id="SM00829">
    <property type="entry name" value="PKS_ER"/>
    <property type="match status" value="1"/>
</dbReference>
<dbReference type="Pfam" id="PF00107">
    <property type="entry name" value="ADH_zinc_N"/>
    <property type="match status" value="1"/>
</dbReference>
<protein>
    <recommendedName>
        <fullName evidence="6">Enoyl reductase (ER) domain-containing protein</fullName>
    </recommendedName>
</protein>
<dbReference type="InterPro" id="IPR047109">
    <property type="entry name" value="CAD-like"/>
</dbReference>
<proteinExistence type="inferred from homology"/>
<dbReference type="Gene3D" id="3.40.50.720">
    <property type="entry name" value="NAD(P)-binding Rossmann-like Domain"/>
    <property type="match status" value="1"/>
</dbReference>
<dbReference type="InterPro" id="IPR029752">
    <property type="entry name" value="D-isomer_DH_CS1"/>
</dbReference>
<dbReference type="InterPro" id="IPR020843">
    <property type="entry name" value="ER"/>
</dbReference>
<dbReference type="AlphaFoldDB" id="A0A6A6BIL3"/>
<dbReference type="GeneID" id="54296323"/>
<name>A0A6A6BIL3_9PEZI</name>
<feature type="domain" description="Enoyl reductase (ER)" evidence="6">
    <location>
        <begin position="8"/>
        <end position="335"/>
    </location>
</feature>
<dbReference type="PROSITE" id="PS00065">
    <property type="entry name" value="D_2_HYDROXYACID_DH_1"/>
    <property type="match status" value="1"/>
</dbReference>
<reference evidence="7" key="1">
    <citation type="journal article" date="2020" name="Stud. Mycol.">
        <title>101 Dothideomycetes genomes: a test case for predicting lifestyles and emergence of pathogens.</title>
        <authorList>
            <person name="Haridas S."/>
            <person name="Albert R."/>
            <person name="Binder M."/>
            <person name="Bloem J."/>
            <person name="Labutti K."/>
            <person name="Salamov A."/>
            <person name="Andreopoulos B."/>
            <person name="Baker S."/>
            <person name="Barry K."/>
            <person name="Bills G."/>
            <person name="Bluhm B."/>
            <person name="Cannon C."/>
            <person name="Castanera R."/>
            <person name="Culley D."/>
            <person name="Daum C."/>
            <person name="Ezra D."/>
            <person name="Gonzalez J."/>
            <person name="Henrissat B."/>
            <person name="Kuo A."/>
            <person name="Liang C."/>
            <person name="Lipzen A."/>
            <person name="Lutzoni F."/>
            <person name="Magnuson J."/>
            <person name="Mondo S."/>
            <person name="Nolan M."/>
            <person name="Ohm R."/>
            <person name="Pangilinan J."/>
            <person name="Park H.-J."/>
            <person name="Ramirez L."/>
            <person name="Alfaro M."/>
            <person name="Sun H."/>
            <person name="Tritt A."/>
            <person name="Yoshinaga Y."/>
            <person name="Zwiers L.-H."/>
            <person name="Turgeon B."/>
            <person name="Goodwin S."/>
            <person name="Spatafora J."/>
            <person name="Crous P."/>
            <person name="Grigoriev I."/>
        </authorList>
    </citation>
    <scope>NUCLEOTIDE SEQUENCE</scope>
    <source>
        <strain evidence="7">CBS 121167</strain>
    </source>
</reference>
<accession>A0A6A6BIL3</accession>
<evidence type="ECO:0000256" key="3">
    <source>
        <dbReference type="ARBA" id="ARBA00022833"/>
    </source>
</evidence>
<organism evidence="7 8">
    <name type="scientific">Aplosporella prunicola CBS 121167</name>
    <dbReference type="NCBI Taxonomy" id="1176127"/>
    <lineage>
        <taxon>Eukaryota</taxon>
        <taxon>Fungi</taxon>
        <taxon>Dikarya</taxon>
        <taxon>Ascomycota</taxon>
        <taxon>Pezizomycotina</taxon>
        <taxon>Dothideomycetes</taxon>
        <taxon>Dothideomycetes incertae sedis</taxon>
        <taxon>Botryosphaeriales</taxon>
        <taxon>Aplosporellaceae</taxon>
        <taxon>Aplosporella</taxon>
    </lineage>
</organism>
<dbReference type="CDD" id="cd05283">
    <property type="entry name" value="CAD1"/>
    <property type="match status" value="1"/>
</dbReference>
<dbReference type="InterPro" id="IPR036291">
    <property type="entry name" value="NAD(P)-bd_dom_sf"/>
</dbReference>
<dbReference type="InterPro" id="IPR013149">
    <property type="entry name" value="ADH-like_C"/>
</dbReference>
<comment type="similarity">
    <text evidence="5">Belongs to the zinc-containing alcohol dehydrogenase family.</text>
</comment>
<dbReference type="PROSITE" id="PS00059">
    <property type="entry name" value="ADH_ZINC"/>
    <property type="match status" value="1"/>
</dbReference>
<dbReference type="RefSeq" id="XP_033399692.1">
    <property type="nucleotide sequence ID" value="XM_033538827.1"/>
</dbReference>
<dbReference type="Proteomes" id="UP000799438">
    <property type="component" value="Unassembled WGS sequence"/>
</dbReference>
<evidence type="ECO:0000256" key="4">
    <source>
        <dbReference type="ARBA" id="ARBA00023002"/>
    </source>
</evidence>
<dbReference type="EMBL" id="ML995480">
    <property type="protein sequence ID" value="KAF2143980.1"/>
    <property type="molecule type" value="Genomic_DNA"/>
</dbReference>
<evidence type="ECO:0000256" key="1">
    <source>
        <dbReference type="ARBA" id="ARBA00001947"/>
    </source>
</evidence>
<dbReference type="InterPro" id="IPR002328">
    <property type="entry name" value="ADH_Zn_CS"/>
</dbReference>
<dbReference type="SUPFAM" id="SSF51735">
    <property type="entry name" value="NAD(P)-binding Rossmann-fold domains"/>
    <property type="match status" value="1"/>
</dbReference>
<sequence>MSSTAHTHTLTTFRYDPATQTYPTRSADRALGHNEVLIKTTHAGICYTDVHAKPKGCGLGHEGVGRVVRVGAGVREIGIGDRVGWGWLHHSCGHCVVCLDGYRQYCADARGFAFGELDQGAFGDYAIWDETFVYPIPDEISSAAAAPLMCAGASTYEALMAADTKPSDRVGVVGLGGLGHMAVLFARAMGCDVTVFSRSGEKRQDALALGADEFVAPQKASSGPVERANVNVLLLCANAVPDLEGYLPRLARMARIVVMTIQAEPLSVPYMPFVLPGHRLIASTEASRRNHIDMLRFVARHNIQPWVQTFPLTEQGVADAFATLERGEMRFRGVLAAEGAEEEERERKREQRD</sequence>
<keyword evidence="2 5" id="KW-0479">Metal-binding</keyword>
<dbReference type="Pfam" id="PF08240">
    <property type="entry name" value="ADH_N"/>
    <property type="match status" value="1"/>
</dbReference>